<dbReference type="GO" id="GO:0004672">
    <property type="term" value="F:protein kinase activity"/>
    <property type="evidence" value="ECO:0007669"/>
    <property type="project" value="InterPro"/>
</dbReference>
<evidence type="ECO:0000256" key="8">
    <source>
        <dbReference type="ARBA" id="ARBA00022989"/>
    </source>
</evidence>
<dbReference type="STRING" id="930089.W6Y4D3"/>
<dbReference type="InterPro" id="IPR017441">
    <property type="entry name" value="Protein_kinase_ATP_BS"/>
</dbReference>
<evidence type="ECO:0000256" key="11">
    <source>
        <dbReference type="ARBA" id="ARBA00023170"/>
    </source>
</evidence>
<dbReference type="SUPFAM" id="SSF49879">
    <property type="entry name" value="SMAD/FHA domain"/>
    <property type="match status" value="1"/>
</dbReference>
<evidence type="ECO:0000256" key="9">
    <source>
        <dbReference type="ARBA" id="ARBA00023040"/>
    </source>
</evidence>
<feature type="transmembrane region" description="Helical" evidence="14">
    <location>
        <begin position="190"/>
        <end position="212"/>
    </location>
</feature>
<keyword evidence="12" id="KW-0807">Transducer</keyword>
<dbReference type="EMBL" id="KI964724">
    <property type="protein sequence ID" value="EUC29894.1"/>
    <property type="molecule type" value="Genomic_DNA"/>
</dbReference>
<dbReference type="PROSITE" id="PS50011">
    <property type="entry name" value="PROTEIN_KINASE_DOM"/>
    <property type="match status" value="1"/>
</dbReference>
<evidence type="ECO:0000256" key="3">
    <source>
        <dbReference type="ARBA" id="ARBA00011085"/>
    </source>
</evidence>
<evidence type="ECO:0000259" key="15">
    <source>
        <dbReference type="PROSITE" id="PS50006"/>
    </source>
</evidence>
<keyword evidence="10 14" id="KW-0472">Membrane</keyword>
<keyword evidence="8 14" id="KW-1133">Transmembrane helix</keyword>
<dbReference type="PRINTS" id="PR00899">
    <property type="entry name" value="GPCRSTE3"/>
</dbReference>
<evidence type="ECO:0000256" key="10">
    <source>
        <dbReference type="ARBA" id="ARBA00023136"/>
    </source>
</evidence>
<dbReference type="CDD" id="cd14966">
    <property type="entry name" value="7tmD_STE3"/>
    <property type="match status" value="1"/>
</dbReference>
<dbReference type="PANTHER" id="PTHR28097">
    <property type="entry name" value="PHEROMONE A FACTOR RECEPTOR"/>
    <property type="match status" value="1"/>
</dbReference>
<dbReference type="RefSeq" id="XP_007715792.1">
    <property type="nucleotide sequence ID" value="XM_007717602.1"/>
</dbReference>
<dbReference type="SUPFAM" id="SSF56112">
    <property type="entry name" value="Protein kinase-like (PK-like)"/>
    <property type="match status" value="1"/>
</dbReference>
<evidence type="ECO:0000313" key="17">
    <source>
        <dbReference type="EMBL" id="EUC29894.1"/>
    </source>
</evidence>
<feature type="domain" description="FHA" evidence="15">
    <location>
        <begin position="519"/>
        <end position="579"/>
    </location>
</feature>
<dbReference type="Gene3D" id="2.60.200.20">
    <property type="match status" value="1"/>
</dbReference>
<dbReference type="Pfam" id="PF02076">
    <property type="entry name" value="STE3"/>
    <property type="match status" value="1"/>
</dbReference>
<comment type="subcellular location">
    <subcellularLocation>
        <location evidence="1">Membrane</location>
        <topology evidence="1">Multi-pass membrane protein</topology>
    </subcellularLocation>
</comment>
<reference evidence="17 18" key="1">
    <citation type="journal article" date="2013" name="PLoS Genet.">
        <title>Comparative genome structure, secondary metabolite, and effector coding capacity across Cochliobolus pathogens.</title>
        <authorList>
            <person name="Condon B.J."/>
            <person name="Leng Y."/>
            <person name="Wu D."/>
            <person name="Bushley K.E."/>
            <person name="Ohm R.A."/>
            <person name="Otillar R."/>
            <person name="Martin J."/>
            <person name="Schackwitz W."/>
            <person name="Grimwood J."/>
            <person name="MohdZainudin N."/>
            <person name="Xue C."/>
            <person name="Wang R."/>
            <person name="Manning V.A."/>
            <person name="Dhillon B."/>
            <person name="Tu Z.J."/>
            <person name="Steffenson B.J."/>
            <person name="Salamov A."/>
            <person name="Sun H."/>
            <person name="Lowry S."/>
            <person name="LaButti K."/>
            <person name="Han J."/>
            <person name="Copeland A."/>
            <person name="Lindquist E."/>
            <person name="Barry K."/>
            <person name="Schmutz J."/>
            <person name="Baker S.E."/>
            <person name="Ciuffetti L.M."/>
            <person name="Grigoriev I.V."/>
            <person name="Zhong S."/>
            <person name="Turgeon B.G."/>
        </authorList>
    </citation>
    <scope>NUCLEOTIDE SEQUENCE [LARGE SCALE GENOMIC DNA]</scope>
    <source>
        <strain evidence="17 18">26-R-13</strain>
    </source>
</reference>
<feature type="transmembrane region" description="Helical" evidence="14">
    <location>
        <begin position="232"/>
        <end position="255"/>
    </location>
</feature>
<evidence type="ECO:0000256" key="14">
    <source>
        <dbReference type="SAM" id="Phobius"/>
    </source>
</evidence>
<keyword evidence="6 13" id="KW-0547">Nucleotide-binding</keyword>
<dbReference type="Gene3D" id="3.30.200.20">
    <property type="entry name" value="Phosphorylase Kinase, domain 1"/>
    <property type="match status" value="1"/>
</dbReference>
<dbReference type="KEGG" id="bze:COCCADRAFT_39787"/>
<evidence type="ECO:0000313" key="18">
    <source>
        <dbReference type="Proteomes" id="UP000053841"/>
    </source>
</evidence>
<organism evidence="17 18">
    <name type="scientific">Cochliobolus carbonum (strain 26-R-13)</name>
    <name type="common">Maize leaf spot fungus</name>
    <name type="synonym">Bipolaris zeicola</name>
    <dbReference type="NCBI Taxonomy" id="930089"/>
    <lineage>
        <taxon>Eukaryota</taxon>
        <taxon>Fungi</taxon>
        <taxon>Dikarya</taxon>
        <taxon>Ascomycota</taxon>
        <taxon>Pezizomycotina</taxon>
        <taxon>Dothideomycetes</taxon>
        <taxon>Pleosporomycetidae</taxon>
        <taxon>Pleosporales</taxon>
        <taxon>Pleosporineae</taxon>
        <taxon>Pleosporaceae</taxon>
        <taxon>Bipolaris</taxon>
    </lineage>
</organism>
<evidence type="ECO:0000259" key="16">
    <source>
        <dbReference type="PROSITE" id="PS50011"/>
    </source>
</evidence>
<dbReference type="InterPro" id="IPR001499">
    <property type="entry name" value="GPCR_STE3"/>
</dbReference>
<evidence type="ECO:0000256" key="1">
    <source>
        <dbReference type="ARBA" id="ARBA00004141"/>
    </source>
</evidence>
<dbReference type="HOGENOM" id="CLU_270231_0_0_1"/>
<dbReference type="Pfam" id="PF00069">
    <property type="entry name" value="Pkinase"/>
    <property type="match status" value="1"/>
</dbReference>
<keyword evidence="18" id="KW-1185">Reference proteome</keyword>
<evidence type="ECO:0008006" key="19">
    <source>
        <dbReference type="Google" id="ProtNLM"/>
    </source>
</evidence>
<dbReference type="InterPro" id="IPR008984">
    <property type="entry name" value="SMAD_FHA_dom_sf"/>
</dbReference>
<dbReference type="GO" id="GO:0005524">
    <property type="term" value="F:ATP binding"/>
    <property type="evidence" value="ECO:0007669"/>
    <property type="project" value="UniProtKB-UniRule"/>
</dbReference>
<dbReference type="PROSITE" id="PS00108">
    <property type="entry name" value="PROTEIN_KINASE_ST"/>
    <property type="match status" value="1"/>
</dbReference>
<dbReference type="PANTHER" id="PTHR28097:SF1">
    <property type="entry name" value="PHEROMONE A FACTOR RECEPTOR"/>
    <property type="match status" value="1"/>
</dbReference>
<feature type="transmembrane region" description="Helical" evidence="14">
    <location>
        <begin position="142"/>
        <end position="162"/>
    </location>
</feature>
<dbReference type="SMART" id="SM00220">
    <property type="entry name" value="S_TKc"/>
    <property type="match status" value="1"/>
</dbReference>
<keyword evidence="5 14" id="KW-0812">Transmembrane</keyword>
<evidence type="ECO:0000256" key="2">
    <source>
        <dbReference type="ARBA" id="ARBA00005575"/>
    </source>
</evidence>
<accession>W6Y4D3</accession>
<dbReference type="GO" id="GO:0004932">
    <property type="term" value="F:mating-type factor pheromone receptor activity"/>
    <property type="evidence" value="ECO:0007669"/>
    <property type="project" value="InterPro"/>
</dbReference>
<dbReference type="GO" id="GO:0000750">
    <property type="term" value="P:pheromone-dependent signal transduction involved in conjugation with cellular fusion"/>
    <property type="evidence" value="ECO:0007669"/>
    <property type="project" value="TreeGrafter"/>
</dbReference>
<evidence type="ECO:0000256" key="7">
    <source>
        <dbReference type="ARBA" id="ARBA00022840"/>
    </source>
</evidence>
<feature type="transmembrane region" description="Helical" evidence="14">
    <location>
        <begin position="61"/>
        <end position="78"/>
    </location>
</feature>
<dbReference type="InterPro" id="IPR000253">
    <property type="entry name" value="FHA_dom"/>
</dbReference>
<feature type="binding site" evidence="13">
    <location>
        <position position="671"/>
    </location>
    <ligand>
        <name>ATP</name>
        <dbReference type="ChEBI" id="CHEBI:30616"/>
    </ligand>
</feature>
<evidence type="ECO:0000256" key="13">
    <source>
        <dbReference type="PROSITE-ProRule" id="PRU10141"/>
    </source>
</evidence>
<dbReference type="GeneID" id="19149091"/>
<feature type="domain" description="Protein kinase" evidence="16">
    <location>
        <begin position="642"/>
        <end position="941"/>
    </location>
</feature>
<dbReference type="InterPro" id="IPR011009">
    <property type="entry name" value="Kinase-like_dom_sf"/>
</dbReference>
<dbReference type="Proteomes" id="UP000053841">
    <property type="component" value="Unassembled WGS sequence"/>
</dbReference>
<dbReference type="InterPro" id="IPR000719">
    <property type="entry name" value="Prot_kinase_dom"/>
</dbReference>
<feature type="transmembrane region" description="Helical" evidence="14">
    <location>
        <begin position="25"/>
        <end position="49"/>
    </location>
</feature>
<dbReference type="OrthoDB" id="74764at2759"/>
<keyword evidence="7 13" id="KW-0067">ATP-binding</keyword>
<dbReference type="PROSITE" id="PS00107">
    <property type="entry name" value="PROTEIN_KINASE_ATP"/>
    <property type="match status" value="1"/>
</dbReference>
<name>W6Y4D3_COCC2</name>
<evidence type="ECO:0000256" key="5">
    <source>
        <dbReference type="ARBA" id="ARBA00022692"/>
    </source>
</evidence>
<protein>
    <recommendedName>
        <fullName evidence="19">Protein kinase domain-containing protein</fullName>
    </recommendedName>
</protein>
<dbReference type="PROSITE" id="PS50006">
    <property type="entry name" value="FHA_DOMAIN"/>
    <property type="match status" value="1"/>
</dbReference>
<dbReference type="AlphaFoldDB" id="W6Y4D3"/>
<evidence type="ECO:0000256" key="4">
    <source>
        <dbReference type="ARBA" id="ARBA00022507"/>
    </source>
</evidence>
<gene>
    <name evidence="17" type="ORF">COCCADRAFT_39787</name>
</gene>
<comment type="similarity">
    <text evidence="2">Belongs to the protein kinase superfamily. CAMK Ser/Thr protein kinase family. CHEK2 subfamily.</text>
</comment>
<keyword evidence="9" id="KW-0297">G-protein coupled receptor</keyword>
<dbReference type="GO" id="GO:0005886">
    <property type="term" value="C:plasma membrane"/>
    <property type="evidence" value="ECO:0007669"/>
    <property type="project" value="TreeGrafter"/>
</dbReference>
<dbReference type="InterPro" id="IPR008271">
    <property type="entry name" value="Ser/Thr_kinase_AS"/>
</dbReference>
<feature type="transmembrane region" description="Helical" evidence="14">
    <location>
        <begin position="98"/>
        <end position="116"/>
    </location>
</feature>
<sequence length="1178" mass="132550">MPSGAVDVLDSGTAYPKGYSMDAPIYTQAILFPAFAFPAWILCVPAMVWHFRQANIAAGSNVLWIILHNFFNSINALIWPRDNLLEWWDGNVWCDIHVRIQVASYVGVAASAAMITRKLARVMDTRNITVSSSRNSRIREKVWELVWCWGAPMVLAIVYYVVQPARYTIYSIVGCQSTYDNSWPSLVLSIMWFPITMAFATFWSILLVYRLYRYRKEFHSLVVAQNTTTSRFVRLFILSMTISLVYLTYSIYITVEASFVLTESYSWSYVHDPVRFNTIIHVPVQGKVSYDKWIQVITGYVVFLLFGTGVDAYNFYRKAMVSMGLGKVWPSLHEPRRNGQRTPSSFIAARSWTSSVSSKAKSLLWSSKSDSTASVGDAYADFPRSNSVALDSFPAVSNGDAETALITGSQGQTESSTPPIRPSSFKRWFARSNIGGSVLPLFNYRNITEVAINDTAKLPVPVTSPGVHAHVWAGEDAPTGRASEGEGVFVSREVYQHRHDLHDKESDSNAIEVCGNEHFYLGRDTELCRYTWCDDLTVSRLHLRIHCILYEQDPISNIAPFVYATDLSANGTYLKKRDPGSVPCQDDEILMGRNNTFLLGHGDELNISDTIALIYLSKSPVQSVDMTPTQEMEIQAFSSRYLVTTRMLGEGGYGKVLVGVVRETQKQLACKVVRLDRLPMNTVSSPIAGRDQHAPQPRDRCHREFKILKNLSHPNIIALEKVFCSHDNIYIFQELITGGDLFSFLEFKGGRLDSTQASAIVFQILKGIEYLHKLGIVHRDLKPDNILMSSLEDTARVVIADFGNSRFLPCESNQATKYQRMFSHVGTLEYAAPEIHHANPVIPAGNGYSKSVDMWSVGSLTATILSGDHLFTDRNHPDYHKNPQGVIVGLVAICDLSALDDEHHPSWRLIGLHPKDFVRKLLVLNEESRMTATKALNHSWFTSQSESLEKQYASSIANWKPQKRDLQLVEDISRLLPNSVINDFDTTAYLTSKDPVVRSPCPKQVSSSPIVRNETPDVDDHARARCDKKCCSKHQEYIPAFNSDLQSYQNSILLAAEREDGSYRHRKHVCKRGMPSKKRSKLVGSLILHGSFCGAVPDMYESSANDSGNLIDLVHISNTPIEEQVRHAEKIERKCERNTKLYPDQCTDQASRQLAEQTHDSVLVPETPPELLFMDPRL</sequence>
<keyword evidence="4" id="KW-0589">Pheromone response</keyword>
<dbReference type="Gene3D" id="1.10.510.10">
    <property type="entry name" value="Transferase(Phosphotransferase) domain 1"/>
    <property type="match status" value="1"/>
</dbReference>
<keyword evidence="11" id="KW-0675">Receptor</keyword>
<dbReference type="eggNOG" id="KOG0032">
    <property type="taxonomic scope" value="Eukaryota"/>
</dbReference>
<proteinExistence type="inferred from homology"/>
<evidence type="ECO:0000256" key="6">
    <source>
        <dbReference type="ARBA" id="ARBA00022741"/>
    </source>
</evidence>
<comment type="similarity">
    <text evidence="3">Belongs to the G-protein coupled receptor 4 family.</text>
</comment>
<evidence type="ECO:0000256" key="12">
    <source>
        <dbReference type="ARBA" id="ARBA00023224"/>
    </source>
</evidence>